<protein>
    <recommendedName>
        <fullName evidence="4">Sel1 repeat family protein</fullName>
    </recommendedName>
</protein>
<dbReference type="Proteomes" id="UP001180536">
    <property type="component" value="Unassembled WGS sequence"/>
</dbReference>
<accession>A0ABU1Z7L6</accession>
<evidence type="ECO:0000313" key="2">
    <source>
        <dbReference type="EMBL" id="MDR7296453.1"/>
    </source>
</evidence>
<evidence type="ECO:0000256" key="1">
    <source>
        <dbReference type="SAM" id="SignalP"/>
    </source>
</evidence>
<reference evidence="2 3" key="1">
    <citation type="submission" date="2023-07" db="EMBL/GenBank/DDBJ databases">
        <title>Sorghum-associated microbial communities from plants grown in Nebraska, USA.</title>
        <authorList>
            <person name="Schachtman D."/>
        </authorList>
    </citation>
    <scope>NUCLEOTIDE SEQUENCE [LARGE SCALE GENOMIC DNA]</scope>
    <source>
        <strain evidence="2 3">BE310</strain>
    </source>
</reference>
<proteinExistence type="predicted"/>
<sequence>MSHQPWKRRLAVLIVLATLGAGAQALEPNPKLREIAAADQQDRAGPIDAIDDKKLARRDAERRTQVMQLLEQGEVRVAEDYFNAATVFHHGETAEDFKLAFSLINIAAALRPERPGPKAATCSAWDRLLLRSGKPQWYGTQFERSAKTGKMELSAVDESAVTDADRKACGLPTLQELRTSAERFK</sequence>
<keyword evidence="1" id="KW-0732">Signal</keyword>
<dbReference type="RefSeq" id="WP_310343814.1">
    <property type="nucleotide sequence ID" value="NZ_JAVDXQ010000002.1"/>
</dbReference>
<comment type="caution">
    <text evidence="2">The sequence shown here is derived from an EMBL/GenBank/DDBJ whole genome shotgun (WGS) entry which is preliminary data.</text>
</comment>
<feature type="chain" id="PRO_5045999870" description="Sel1 repeat family protein" evidence="1">
    <location>
        <begin position="26"/>
        <end position="185"/>
    </location>
</feature>
<evidence type="ECO:0000313" key="3">
    <source>
        <dbReference type="Proteomes" id="UP001180536"/>
    </source>
</evidence>
<organism evidence="2 3">
    <name type="scientific">Pelomonas aquatica</name>
    <dbReference type="NCBI Taxonomy" id="431058"/>
    <lineage>
        <taxon>Bacteria</taxon>
        <taxon>Pseudomonadati</taxon>
        <taxon>Pseudomonadota</taxon>
        <taxon>Betaproteobacteria</taxon>
        <taxon>Burkholderiales</taxon>
        <taxon>Sphaerotilaceae</taxon>
        <taxon>Roseateles</taxon>
    </lineage>
</organism>
<keyword evidence="3" id="KW-1185">Reference proteome</keyword>
<evidence type="ECO:0008006" key="4">
    <source>
        <dbReference type="Google" id="ProtNLM"/>
    </source>
</evidence>
<name>A0ABU1Z7L6_9BURK</name>
<feature type="signal peptide" evidence="1">
    <location>
        <begin position="1"/>
        <end position="25"/>
    </location>
</feature>
<dbReference type="EMBL" id="JAVDXQ010000002">
    <property type="protein sequence ID" value="MDR7296453.1"/>
    <property type="molecule type" value="Genomic_DNA"/>
</dbReference>
<gene>
    <name evidence="2" type="ORF">J2X16_001792</name>
</gene>